<protein>
    <recommendedName>
        <fullName evidence="4">VOC family protein</fullName>
    </recommendedName>
</protein>
<keyword evidence="3" id="KW-1185">Reference proteome</keyword>
<dbReference type="Proteomes" id="UP000515489">
    <property type="component" value="Chromosome"/>
</dbReference>
<name>A0A7G7W8H5_9BACT</name>
<organism evidence="2 3">
    <name type="scientific">Hymenobacter sediminicola</name>
    <dbReference type="NCBI Taxonomy" id="2761579"/>
    <lineage>
        <taxon>Bacteria</taxon>
        <taxon>Pseudomonadati</taxon>
        <taxon>Bacteroidota</taxon>
        <taxon>Cytophagia</taxon>
        <taxon>Cytophagales</taxon>
        <taxon>Hymenobacteraceae</taxon>
        <taxon>Hymenobacter</taxon>
    </lineage>
</organism>
<evidence type="ECO:0008006" key="4">
    <source>
        <dbReference type="Google" id="ProtNLM"/>
    </source>
</evidence>
<dbReference type="RefSeq" id="WP_185888574.1">
    <property type="nucleotide sequence ID" value="NZ_CP060202.1"/>
</dbReference>
<dbReference type="EMBL" id="CP060202">
    <property type="protein sequence ID" value="QNH62668.1"/>
    <property type="molecule type" value="Genomic_DNA"/>
</dbReference>
<gene>
    <name evidence="2" type="ORF">H4317_02245</name>
</gene>
<dbReference type="KEGG" id="hsk:H4317_02245"/>
<accession>A0A7G7W8H5</accession>
<proteinExistence type="predicted"/>
<sequence length="197" mass="21953">MKISLLLAIMFALAFQANIQAQNTSSTSDSGGNRNSGFKSQKTIIYPAKNGRTIDREILDWYTGFFESSPKEMKLEGEDRYIIYEIDGIKVCVGLDPASRSGSSTLLTSFQLDKTVFYWVLSSAEEVDTKYNKLQDEGNSFAGLPFFKLRKISKGKHTADNRVSANVATQEVKEFTVKDPLGNEIGVINNPIYVPTR</sequence>
<evidence type="ECO:0000313" key="2">
    <source>
        <dbReference type="EMBL" id="QNH62668.1"/>
    </source>
</evidence>
<keyword evidence="1" id="KW-0732">Signal</keyword>
<dbReference type="AlphaFoldDB" id="A0A7G7W8H5"/>
<evidence type="ECO:0000313" key="3">
    <source>
        <dbReference type="Proteomes" id="UP000515489"/>
    </source>
</evidence>
<feature type="chain" id="PRO_5028798808" description="VOC family protein" evidence="1">
    <location>
        <begin position="22"/>
        <end position="197"/>
    </location>
</feature>
<evidence type="ECO:0000256" key="1">
    <source>
        <dbReference type="SAM" id="SignalP"/>
    </source>
</evidence>
<reference evidence="2 3" key="1">
    <citation type="submission" date="2020-08" db="EMBL/GenBank/DDBJ databases">
        <title>Hymenobacter sp. S2-20-2 genome sequencing.</title>
        <authorList>
            <person name="Jin L."/>
        </authorList>
    </citation>
    <scope>NUCLEOTIDE SEQUENCE [LARGE SCALE GENOMIC DNA]</scope>
    <source>
        <strain evidence="2 3">S2-20-2</strain>
    </source>
</reference>
<feature type="signal peptide" evidence="1">
    <location>
        <begin position="1"/>
        <end position="21"/>
    </location>
</feature>